<dbReference type="InterPro" id="IPR004474">
    <property type="entry name" value="LytR_CpsA_psr"/>
</dbReference>
<dbReference type="Gene3D" id="3.40.630.190">
    <property type="entry name" value="LCP protein"/>
    <property type="match status" value="1"/>
</dbReference>
<dbReference type="InterPro" id="IPR050922">
    <property type="entry name" value="LytR/CpsA/Psr_CW_biosynth"/>
</dbReference>
<evidence type="ECO:0000313" key="6">
    <source>
        <dbReference type="EMBL" id="GGB76981.1"/>
    </source>
</evidence>
<feature type="domain" description="LytR/CpsA/Psr regulator C-terminal" evidence="5">
    <location>
        <begin position="379"/>
        <end position="461"/>
    </location>
</feature>
<evidence type="ECO:0000256" key="3">
    <source>
        <dbReference type="SAM" id="Phobius"/>
    </source>
</evidence>
<feature type="region of interest" description="Disordered" evidence="2">
    <location>
        <begin position="469"/>
        <end position="504"/>
    </location>
</feature>
<evidence type="ECO:0000256" key="2">
    <source>
        <dbReference type="SAM" id="MobiDB-lite"/>
    </source>
</evidence>
<name>A0A8H9FT16_9MICO</name>
<comment type="caution">
    <text evidence="6">The sequence shown here is derived from an EMBL/GenBank/DDBJ whole genome shotgun (WGS) entry which is preliminary data.</text>
</comment>
<evidence type="ECO:0000259" key="5">
    <source>
        <dbReference type="Pfam" id="PF13399"/>
    </source>
</evidence>
<feature type="compositionally biased region" description="Low complexity" evidence="2">
    <location>
        <begin position="482"/>
        <end position="491"/>
    </location>
</feature>
<feature type="compositionally biased region" description="Basic residues" evidence="2">
    <location>
        <begin position="25"/>
        <end position="34"/>
    </location>
</feature>
<feature type="domain" description="Cell envelope-related transcriptional attenuator" evidence="4">
    <location>
        <begin position="119"/>
        <end position="273"/>
    </location>
</feature>
<comment type="similarity">
    <text evidence="1">Belongs to the LytR/CpsA/Psr (LCP) family.</text>
</comment>
<dbReference type="RefSeq" id="WP_052116833.1">
    <property type="nucleotide sequence ID" value="NZ_BMEA01000001.1"/>
</dbReference>
<dbReference type="EMBL" id="BMEA01000001">
    <property type="protein sequence ID" value="GGB76981.1"/>
    <property type="molecule type" value="Genomic_DNA"/>
</dbReference>
<dbReference type="NCBIfam" id="TIGR00350">
    <property type="entry name" value="lytR_cpsA_psr"/>
    <property type="match status" value="1"/>
</dbReference>
<reference evidence="6" key="2">
    <citation type="submission" date="2020-09" db="EMBL/GenBank/DDBJ databases">
        <authorList>
            <person name="Sun Q."/>
            <person name="Zhou Y."/>
        </authorList>
    </citation>
    <scope>NUCLEOTIDE SEQUENCE</scope>
    <source>
        <strain evidence="6">CGMCC 1.10749</strain>
    </source>
</reference>
<feature type="transmembrane region" description="Helical" evidence="3">
    <location>
        <begin position="41"/>
        <end position="60"/>
    </location>
</feature>
<evidence type="ECO:0000313" key="7">
    <source>
        <dbReference type="Proteomes" id="UP000628079"/>
    </source>
</evidence>
<protein>
    <recommendedName>
        <fullName evidence="8">LytR family transcriptional regulator</fullName>
    </recommendedName>
</protein>
<organism evidence="6 7">
    <name type="scientific">Knoellia flava</name>
    <dbReference type="NCBI Taxonomy" id="913969"/>
    <lineage>
        <taxon>Bacteria</taxon>
        <taxon>Bacillati</taxon>
        <taxon>Actinomycetota</taxon>
        <taxon>Actinomycetes</taxon>
        <taxon>Micrococcales</taxon>
        <taxon>Intrasporangiaceae</taxon>
        <taxon>Knoellia</taxon>
    </lineage>
</organism>
<dbReference type="Pfam" id="PF03816">
    <property type="entry name" value="LytR_cpsA_psr"/>
    <property type="match status" value="1"/>
</dbReference>
<evidence type="ECO:0008006" key="8">
    <source>
        <dbReference type="Google" id="ProtNLM"/>
    </source>
</evidence>
<dbReference type="AlphaFoldDB" id="A0A8H9FT16"/>
<sequence length="504" mass="53752">MDVDERDERGDQGGHGPGSGTRAALRGHRAERARRRRRRGLSVLGIVAALLVVGMIGTYAKLNGNIDRLDVSKMVGKDRPTPSGDVSSGPLNILLIGSDVRTGEGNEDYGNGEWEPGQHSDTNILMHISGDRKSVTMVSIPRDSMVPSPVDCDGNAPENQWRVHQWNQNFTKGGPGCVIRTLEGNTDVFVNHFAVVDFAGFKDMVDALGGVPACTPFDIDDPKANFTLKAGRHILDGEQALGYVRTRKSVGDGSDIQRIKRQQAFLSSVAQKATDTKLLLRPDRLLRFLGAATSSLQMDPDFGLGPMKDIAESVKGIGVDKIKFVTVPTQAYPQDLNRVQWAPEAEELWEAIRADRELGAPSPTPSPTSTEPLTVTPDEISVEVVNASGVVGLAKQAVGALRVQGFADVVSSNGDAVTKGATVEYSGDNEEAARTVAAAFPGATIAKAQRDLGQQVRVTLGVGAPDVVEVPNRLGEEPLPKPTLSSTPSSSVLQPRKASDDICS</sequence>
<feature type="compositionally biased region" description="Basic and acidic residues" evidence="2">
    <location>
        <begin position="1"/>
        <end position="12"/>
    </location>
</feature>
<evidence type="ECO:0000256" key="1">
    <source>
        <dbReference type="ARBA" id="ARBA00006068"/>
    </source>
</evidence>
<dbReference type="InterPro" id="IPR027381">
    <property type="entry name" value="LytR/CpsA/Psr_C"/>
</dbReference>
<dbReference type="Proteomes" id="UP000628079">
    <property type="component" value="Unassembled WGS sequence"/>
</dbReference>
<reference evidence="6" key="1">
    <citation type="journal article" date="2014" name="Int. J. Syst. Evol. Microbiol.">
        <title>Complete genome sequence of Corynebacterium casei LMG S-19264T (=DSM 44701T), isolated from a smear-ripened cheese.</title>
        <authorList>
            <consortium name="US DOE Joint Genome Institute (JGI-PGF)"/>
            <person name="Walter F."/>
            <person name="Albersmeier A."/>
            <person name="Kalinowski J."/>
            <person name="Ruckert C."/>
        </authorList>
    </citation>
    <scope>NUCLEOTIDE SEQUENCE</scope>
    <source>
        <strain evidence="6">CGMCC 1.10749</strain>
    </source>
</reference>
<keyword evidence="3" id="KW-0472">Membrane</keyword>
<accession>A0A8H9FT16</accession>
<dbReference type="PANTHER" id="PTHR33392">
    <property type="entry name" value="POLYISOPRENYL-TEICHOIC ACID--PEPTIDOGLYCAN TEICHOIC ACID TRANSFERASE TAGU"/>
    <property type="match status" value="1"/>
</dbReference>
<dbReference type="Pfam" id="PF13399">
    <property type="entry name" value="LytR_C"/>
    <property type="match status" value="1"/>
</dbReference>
<dbReference type="Gene3D" id="3.30.70.2390">
    <property type="match status" value="1"/>
</dbReference>
<feature type="region of interest" description="Disordered" evidence="2">
    <location>
        <begin position="1"/>
        <end position="34"/>
    </location>
</feature>
<keyword evidence="3" id="KW-0812">Transmembrane</keyword>
<proteinExistence type="inferred from homology"/>
<evidence type="ECO:0000259" key="4">
    <source>
        <dbReference type="Pfam" id="PF03816"/>
    </source>
</evidence>
<gene>
    <name evidence="6" type="ORF">GCM10011314_15780</name>
</gene>
<dbReference type="PANTHER" id="PTHR33392:SF6">
    <property type="entry name" value="POLYISOPRENYL-TEICHOIC ACID--PEPTIDOGLYCAN TEICHOIC ACID TRANSFERASE TAGU"/>
    <property type="match status" value="1"/>
</dbReference>
<keyword evidence="3" id="KW-1133">Transmembrane helix</keyword>